<feature type="region of interest" description="Disordered" evidence="1">
    <location>
        <begin position="162"/>
        <end position="184"/>
    </location>
</feature>
<evidence type="ECO:0000313" key="3">
    <source>
        <dbReference type="Proteomes" id="UP000053593"/>
    </source>
</evidence>
<evidence type="ECO:0000313" key="2">
    <source>
        <dbReference type="EMBL" id="KIK61152.1"/>
    </source>
</evidence>
<keyword evidence="3" id="KW-1185">Reference proteome</keyword>
<dbReference type="Proteomes" id="UP000053593">
    <property type="component" value="Unassembled WGS sequence"/>
</dbReference>
<proteinExistence type="predicted"/>
<evidence type="ECO:0000256" key="1">
    <source>
        <dbReference type="SAM" id="MobiDB-lite"/>
    </source>
</evidence>
<gene>
    <name evidence="2" type="ORF">GYMLUDRAFT_261078</name>
</gene>
<reference evidence="2 3" key="1">
    <citation type="submission" date="2014-04" db="EMBL/GenBank/DDBJ databases">
        <title>Evolutionary Origins and Diversification of the Mycorrhizal Mutualists.</title>
        <authorList>
            <consortium name="DOE Joint Genome Institute"/>
            <consortium name="Mycorrhizal Genomics Consortium"/>
            <person name="Kohler A."/>
            <person name="Kuo A."/>
            <person name="Nagy L.G."/>
            <person name="Floudas D."/>
            <person name="Copeland A."/>
            <person name="Barry K.W."/>
            <person name="Cichocki N."/>
            <person name="Veneault-Fourrey C."/>
            <person name="LaButti K."/>
            <person name="Lindquist E.A."/>
            <person name="Lipzen A."/>
            <person name="Lundell T."/>
            <person name="Morin E."/>
            <person name="Murat C."/>
            <person name="Riley R."/>
            <person name="Ohm R."/>
            <person name="Sun H."/>
            <person name="Tunlid A."/>
            <person name="Henrissat B."/>
            <person name="Grigoriev I.V."/>
            <person name="Hibbett D.S."/>
            <person name="Martin F."/>
        </authorList>
    </citation>
    <scope>NUCLEOTIDE SEQUENCE [LARGE SCALE GENOMIC DNA]</scope>
    <source>
        <strain evidence="2 3">FD-317 M1</strain>
    </source>
</reference>
<accession>A0A0D0CQ66</accession>
<name>A0A0D0CQ66_9AGAR</name>
<dbReference type="EMBL" id="KN834772">
    <property type="protein sequence ID" value="KIK61152.1"/>
    <property type="molecule type" value="Genomic_DNA"/>
</dbReference>
<sequence>MSSPVTSFPAFHRISGFSRRSARDVTVLVVVLVKNLLPPKYRELFTGLRRHSEENLLTASESAAHTLENKRNYPQLIIILIYTQLEPASSLFSTYRHRIDYYPSLVTNNQTIVEAAGWKGHGRFMCIEFSLKLPTTMRKPAQSLLGRPPCVADWESSGTGWAERISNGHGPRSELPPNLTLRKP</sequence>
<dbReference type="HOGENOM" id="CLU_1468312_0_0_1"/>
<organism evidence="2 3">
    <name type="scientific">Collybiopsis luxurians FD-317 M1</name>
    <dbReference type="NCBI Taxonomy" id="944289"/>
    <lineage>
        <taxon>Eukaryota</taxon>
        <taxon>Fungi</taxon>
        <taxon>Dikarya</taxon>
        <taxon>Basidiomycota</taxon>
        <taxon>Agaricomycotina</taxon>
        <taxon>Agaricomycetes</taxon>
        <taxon>Agaricomycetidae</taxon>
        <taxon>Agaricales</taxon>
        <taxon>Marasmiineae</taxon>
        <taxon>Omphalotaceae</taxon>
        <taxon>Collybiopsis</taxon>
        <taxon>Collybiopsis luxurians</taxon>
    </lineage>
</organism>
<dbReference type="AlphaFoldDB" id="A0A0D0CQ66"/>
<protein>
    <submittedName>
        <fullName evidence="2">Uncharacterized protein</fullName>
    </submittedName>
</protein>